<sequence>LQSKTIDPDIRVYIRDSLDSRDEFRAFTKEIKSEIEETLVTGSQGMFRWVDCLLRILETCMAPDDVKAALKELPKDLDSVYARILESIDGMQRIYIQRAMHWLTFSAQPLTLSQLAEAVRIEYDVDKYGE</sequence>
<proteinExistence type="predicted"/>
<name>A0A292Q680_9PEZI</name>
<accession>A0A292Q680</accession>
<protein>
    <submittedName>
        <fullName evidence="1">Uncharacterized protein</fullName>
    </submittedName>
</protein>
<evidence type="ECO:0000313" key="2">
    <source>
        <dbReference type="Proteomes" id="UP001412239"/>
    </source>
</evidence>
<evidence type="ECO:0000313" key="1">
    <source>
        <dbReference type="EMBL" id="CUS15249.1"/>
    </source>
</evidence>
<dbReference type="EMBL" id="LN890949">
    <property type="protein sequence ID" value="CUS15249.1"/>
    <property type="molecule type" value="Genomic_DNA"/>
</dbReference>
<gene>
    <name evidence="1" type="ORF">GSTUAT00000716001</name>
</gene>
<organism evidence="1 2">
    <name type="scientific">Tuber aestivum</name>
    <name type="common">summer truffle</name>
    <dbReference type="NCBI Taxonomy" id="59557"/>
    <lineage>
        <taxon>Eukaryota</taxon>
        <taxon>Fungi</taxon>
        <taxon>Dikarya</taxon>
        <taxon>Ascomycota</taxon>
        <taxon>Pezizomycotina</taxon>
        <taxon>Pezizomycetes</taxon>
        <taxon>Pezizales</taxon>
        <taxon>Tuberaceae</taxon>
        <taxon>Tuber</taxon>
    </lineage>
</organism>
<dbReference type="PANTHER" id="PTHR10039">
    <property type="entry name" value="AMELOGENIN"/>
    <property type="match status" value="1"/>
</dbReference>
<dbReference type="AlphaFoldDB" id="A0A292Q680"/>
<reference evidence="1" key="1">
    <citation type="submission" date="2015-10" db="EMBL/GenBank/DDBJ databases">
        <authorList>
            <person name="Regsiter A."/>
            <person name="william w."/>
        </authorList>
    </citation>
    <scope>NUCLEOTIDE SEQUENCE</scope>
    <source>
        <strain evidence="1">Montdore</strain>
    </source>
</reference>
<feature type="non-terminal residue" evidence="1">
    <location>
        <position position="1"/>
    </location>
</feature>
<dbReference type="Proteomes" id="UP001412239">
    <property type="component" value="Unassembled WGS sequence"/>
</dbReference>
<feature type="non-terminal residue" evidence="1">
    <location>
        <position position="130"/>
    </location>
</feature>
<keyword evidence="2" id="KW-1185">Reference proteome</keyword>